<dbReference type="Pfam" id="PF01790">
    <property type="entry name" value="LGT"/>
    <property type="match status" value="1"/>
</dbReference>
<evidence type="ECO:0000256" key="6">
    <source>
        <dbReference type="ARBA" id="ARBA00023136"/>
    </source>
</evidence>
<feature type="binding site" evidence="7">
    <location>
        <position position="163"/>
    </location>
    <ligand>
        <name>a 1,2-diacyl-sn-glycero-3-phospho-(1'-sn-glycerol)</name>
        <dbReference type="ChEBI" id="CHEBI:64716"/>
    </ligand>
</feature>
<comment type="pathway">
    <text evidence="7">Protein modification; lipoprotein biosynthesis (diacylglyceryl transfer).</text>
</comment>
<dbReference type="HAMAP" id="MF_01147">
    <property type="entry name" value="Lgt"/>
    <property type="match status" value="1"/>
</dbReference>
<evidence type="ECO:0000313" key="8">
    <source>
        <dbReference type="EMBL" id="SFM92033.1"/>
    </source>
</evidence>
<dbReference type="EC" id="2.5.1.145" evidence="7"/>
<comment type="similarity">
    <text evidence="1 7">Belongs to the Lgt family.</text>
</comment>
<feature type="transmembrane region" description="Helical" evidence="7">
    <location>
        <begin position="228"/>
        <end position="247"/>
    </location>
</feature>
<dbReference type="GO" id="GO:0042158">
    <property type="term" value="P:lipoprotein biosynthetic process"/>
    <property type="evidence" value="ECO:0007669"/>
    <property type="project" value="UniProtKB-UniRule"/>
</dbReference>
<dbReference type="NCBIfam" id="TIGR00544">
    <property type="entry name" value="lgt"/>
    <property type="match status" value="1"/>
</dbReference>
<feature type="transmembrane region" description="Helical" evidence="7">
    <location>
        <begin position="147"/>
        <end position="165"/>
    </location>
</feature>
<dbReference type="PANTHER" id="PTHR30589">
    <property type="entry name" value="PROLIPOPROTEIN DIACYLGLYCERYL TRANSFERASE"/>
    <property type="match status" value="1"/>
</dbReference>
<protein>
    <recommendedName>
        <fullName evidence="7">Phosphatidylglycerol--prolipoprotein diacylglyceryl transferase</fullName>
        <ecNumber evidence="7">2.5.1.145</ecNumber>
    </recommendedName>
</protein>
<feature type="transmembrane region" description="Helical" evidence="7">
    <location>
        <begin position="113"/>
        <end position="135"/>
    </location>
</feature>
<feature type="transmembrane region" description="Helical" evidence="7">
    <location>
        <begin position="267"/>
        <end position="286"/>
    </location>
</feature>
<evidence type="ECO:0000256" key="5">
    <source>
        <dbReference type="ARBA" id="ARBA00022989"/>
    </source>
</evidence>
<dbReference type="InterPro" id="IPR001640">
    <property type="entry name" value="Lgt"/>
</dbReference>
<keyword evidence="8" id="KW-0449">Lipoprotein</keyword>
<evidence type="ECO:0000313" key="9">
    <source>
        <dbReference type="Proteomes" id="UP000199149"/>
    </source>
</evidence>
<dbReference type="GO" id="GO:0008961">
    <property type="term" value="F:phosphatidylglycerol-prolipoprotein diacylglyceryl transferase activity"/>
    <property type="evidence" value="ECO:0007669"/>
    <property type="project" value="UniProtKB-UniRule"/>
</dbReference>
<keyword evidence="2 7" id="KW-1003">Cell membrane</keyword>
<evidence type="ECO:0000256" key="7">
    <source>
        <dbReference type="HAMAP-Rule" id="MF_01147"/>
    </source>
</evidence>
<dbReference type="OrthoDB" id="871140at2"/>
<dbReference type="GO" id="GO:0005886">
    <property type="term" value="C:plasma membrane"/>
    <property type="evidence" value="ECO:0007669"/>
    <property type="project" value="UniProtKB-SubCell"/>
</dbReference>
<keyword evidence="9" id="KW-1185">Reference proteome</keyword>
<dbReference type="UniPathway" id="UPA00664"/>
<evidence type="ECO:0000256" key="2">
    <source>
        <dbReference type="ARBA" id="ARBA00022475"/>
    </source>
</evidence>
<keyword evidence="5 7" id="KW-1133">Transmembrane helix</keyword>
<feature type="transmembrane region" description="Helical" evidence="7">
    <location>
        <begin position="24"/>
        <end position="43"/>
    </location>
</feature>
<evidence type="ECO:0000256" key="4">
    <source>
        <dbReference type="ARBA" id="ARBA00022692"/>
    </source>
</evidence>
<comment type="function">
    <text evidence="7">Catalyzes the transfer of the diacylglyceryl group from phosphatidylglycerol to the sulfhydryl group of the N-terminal cysteine of a prolipoprotein, the first step in the formation of mature lipoproteins.</text>
</comment>
<accession>A0A1I4UTF0</accession>
<feature type="transmembrane region" description="Helical" evidence="7">
    <location>
        <begin position="203"/>
        <end position="221"/>
    </location>
</feature>
<reference evidence="9" key="1">
    <citation type="submission" date="2016-10" db="EMBL/GenBank/DDBJ databases">
        <authorList>
            <person name="Varghese N."/>
            <person name="Submissions S."/>
        </authorList>
    </citation>
    <scope>NUCLEOTIDE SEQUENCE [LARGE SCALE GENOMIC DNA]</scope>
    <source>
        <strain evidence="9">XJ109</strain>
    </source>
</reference>
<dbReference type="PANTHER" id="PTHR30589:SF0">
    <property type="entry name" value="PHOSPHATIDYLGLYCEROL--PROLIPOPROTEIN DIACYLGLYCERYL TRANSFERASE"/>
    <property type="match status" value="1"/>
</dbReference>
<keyword evidence="6 7" id="KW-0472">Membrane</keyword>
<dbReference type="AlphaFoldDB" id="A0A1I4UTF0"/>
<dbReference type="STRING" id="684065.SAMN05421738_10499"/>
<gene>
    <name evidence="7" type="primary">lgt</name>
    <name evidence="8" type="ORF">SAMN05421738_10499</name>
</gene>
<dbReference type="EMBL" id="FOUZ01000004">
    <property type="protein sequence ID" value="SFM92033.1"/>
    <property type="molecule type" value="Genomic_DNA"/>
</dbReference>
<sequence>MINLIAYIDWDPKPYLFELGGFKVHIYSLCWIVAFIIGWYLMSNIFKKEHQKKELLDPLFLYTFVGAIAGARLGEYLFYDPSAFIERPIEVFLPVQHAVGESAFFGLLQDYEFVGFSGLASHGAALGVIISSYLFSRKYLKRNVLWLLDRIAVVVPFGGAAVRIGNFYNSEIVGKETAVSWAVKFHQQSSGYGEVVPRHPAQIYEAIGYIILGFVMIYAYNKTDKRKYLGALLGIFLFFLFLIRFIVEFYKENQGEEAVAQALNIGLNNGQVLSIPFMLIGIYLFISSKNRLDTTQSN</sequence>
<evidence type="ECO:0000256" key="3">
    <source>
        <dbReference type="ARBA" id="ARBA00022679"/>
    </source>
</evidence>
<organism evidence="8 9">
    <name type="scientific">Algoriella xinjiangensis</name>
    <dbReference type="NCBI Taxonomy" id="684065"/>
    <lineage>
        <taxon>Bacteria</taxon>
        <taxon>Pseudomonadati</taxon>
        <taxon>Bacteroidota</taxon>
        <taxon>Flavobacteriia</taxon>
        <taxon>Flavobacteriales</taxon>
        <taxon>Weeksellaceae</taxon>
        <taxon>Algoriella</taxon>
    </lineage>
</organism>
<name>A0A1I4UTF0_9FLAO</name>
<proteinExistence type="inferred from homology"/>
<keyword evidence="3 7" id="KW-0808">Transferase</keyword>
<keyword evidence="4 7" id="KW-0812">Transmembrane</keyword>
<dbReference type="RefSeq" id="WP_092907073.1">
    <property type="nucleotide sequence ID" value="NZ_FOUZ01000004.1"/>
</dbReference>
<feature type="transmembrane region" description="Helical" evidence="7">
    <location>
        <begin position="55"/>
        <end position="74"/>
    </location>
</feature>
<dbReference type="Proteomes" id="UP000199149">
    <property type="component" value="Unassembled WGS sequence"/>
</dbReference>
<evidence type="ECO:0000256" key="1">
    <source>
        <dbReference type="ARBA" id="ARBA00007150"/>
    </source>
</evidence>
<comment type="catalytic activity">
    <reaction evidence="7">
        <text>L-cysteinyl-[prolipoprotein] + a 1,2-diacyl-sn-glycero-3-phospho-(1'-sn-glycerol) = an S-1,2-diacyl-sn-glyceryl-L-cysteinyl-[prolipoprotein] + sn-glycerol 1-phosphate + H(+)</text>
        <dbReference type="Rhea" id="RHEA:56712"/>
        <dbReference type="Rhea" id="RHEA-COMP:14679"/>
        <dbReference type="Rhea" id="RHEA-COMP:14680"/>
        <dbReference type="ChEBI" id="CHEBI:15378"/>
        <dbReference type="ChEBI" id="CHEBI:29950"/>
        <dbReference type="ChEBI" id="CHEBI:57685"/>
        <dbReference type="ChEBI" id="CHEBI:64716"/>
        <dbReference type="ChEBI" id="CHEBI:140658"/>
        <dbReference type="EC" id="2.5.1.145"/>
    </reaction>
</comment>
<comment type="subcellular location">
    <subcellularLocation>
        <location evidence="7">Cell membrane</location>
        <topology evidence="7">Multi-pass membrane protein</topology>
    </subcellularLocation>
</comment>